<evidence type="ECO:0000259" key="4">
    <source>
        <dbReference type="Pfam" id="PF07726"/>
    </source>
</evidence>
<proteinExistence type="inferred from homology"/>
<feature type="domain" description="ATPase AAA-3" evidence="4">
    <location>
        <begin position="54"/>
        <end position="183"/>
    </location>
</feature>
<evidence type="ECO:0000313" key="6">
    <source>
        <dbReference type="EMBL" id="ABA87722.1"/>
    </source>
</evidence>
<evidence type="ECO:0000256" key="2">
    <source>
        <dbReference type="ARBA" id="ARBA00022840"/>
    </source>
</evidence>
<accession>Q3A7C2</accession>
<reference evidence="7" key="1">
    <citation type="submission" date="2005-10" db="EMBL/GenBank/DDBJ databases">
        <title>Complete sequence of Pelobacter carbinolicus DSM 2380.</title>
        <authorList>
            <person name="Copeland A."/>
            <person name="Lucas S."/>
            <person name="Lapidus A."/>
            <person name="Barry K."/>
            <person name="Detter J.C."/>
            <person name="Glavina T."/>
            <person name="Hammon N."/>
            <person name="Israni S."/>
            <person name="Pitluck S."/>
            <person name="Chertkov O."/>
            <person name="Schmutz J."/>
            <person name="Larimer F."/>
            <person name="Land M."/>
            <person name="Kyrpides N."/>
            <person name="Ivanova N."/>
            <person name="Richardson P."/>
        </authorList>
    </citation>
    <scope>NUCLEOTIDE SEQUENCE [LARGE SCALE GENOMIC DNA]</scope>
    <source>
        <strain evidence="7">DSM 2380 / NBRC 103641 / GraBd1</strain>
    </source>
</reference>
<dbReference type="Gene3D" id="1.10.8.80">
    <property type="entry name" value="Magnesium chelatase subunit I, C-Terminal domain"/>
    <property type="match status" value="1"/>
</dbReference>
<dbReference type="Pfam" id="PF17863">
    <property type="entry name" value="AAA_lid_2"/>
    <property type="match status" value="1"/>
</dbReference>
<dbReference type="eggNOG" id="COG0714">
    <property type="taxonomic scope" value="Bacteria"/>
</dbReference>
<dbReference type="OrthoDB" id="9808397at2"/>
<dbReference type="EMBL" id="CP000142">
    <property type="protein sequence ID" value="ABA87722.1"/>
    <property type="molecule type" value="Genomic_DNA"/>
</dbReference>
<organism evidence="6 7">
    <name type="scientific">Syntrophotalea carbinolica (strain DSM 2380 / NBRC 103641 / GraBd1)</name>
    <name type="common">Pelobacter carbinolicus</name>
    <dbReference type="NCBI Taxonomy" id="338963"/>
    <lineage>
        <taxon>Bacteria</taxon>
        <taxon>Pseudomonadati</taxon>
        <taxon>Thermodesulfobacteriota</taxon>
        <taxon>Desulfuromonadia</taxon>
        <taxon>Desulfuromonadales</taxon>
        <taxon>Syntrophotaleaceae</taxon>
        <taxon>Syntrophotalea</taxon>
    </lineage>
</organism>
<dbReference type="PANTHER" id="PTHR42759">
    <property type="entry name" value="MOXR FAMILY PROTEIN"/>
    <property type="match status" value="1"/>
</dbReference>
<dbReference type="SUPFAM" id="SSF52540">
    <property type="entry name" value="P-loop containing nucleoside triphosphate hydrolases"/>
    <property type="match status" value="1"/>
</dbReference>
<gene>
    <name evidence="6" type="ordered locus">Pcar_0462</name>
</gene>
<dbReference type="PANTHER" id="PTHR42759:SF1">
    <property type="entry name" value="MAGNESIUM-CHELATASE SUBUNIT CHLD"/>
    <property type="match status" value="1"/>
</dbReference>
<reference evidence="6 7" key="2">
    <citation type="journal article" date="2012" name="BMC Genomics">
        <title>The genome of Pelobacter carbinolicus reveals surprising metabolic capabilities and physiological features.</title>
        <authorList>
            <person name="Aklujkar M."/>
            <person name="Haveman S.A."/>
            <person name="Didonato R.Jr."/>
            <person name="Chertkov O."/>
            <person name="Han C.S."/>
            <person name="Land M.L."/>
            <person name="Brown P."/>
            <person name="Lovley D.R."/>
        </authorList>
    </citation>
    <scope>NUCLEOTIDE SEQUENCE [LARGE SCALE GENOMIC DNA]</scope>
    <source>
        <strain evidence="7">DSM 2380 / NBRC 103641 / GraBd1</strain>
    </source>
</reference>
<dbReference type="InterPro" id="IPR050764">
    <property type="entry name" value="CbbQ/NirQ/NorQ/GpvN"/>
</dbReference>
<protein>
    <submittedName>
        <fullName evidence="6">ATPase, AAA_3 family</fullName>
    </submittedName>
</protein>
<evidence type="ECO:0000256" key="3">
    <source>
        <dbReference type="ARBA" id="ARBA00061607"/>
    </source>
</evidence>
<dbReference type="InterPro" id="IPR011703">
    <property type="entry name" value="ATPase_AAA-3"/>
</dbReference>
<dbReference type="HOGENOM" id="CLU_034716_2_0_7"/>
<feature type="domain" description="ChlI/MoxR AAA lid" evidence="5">
    <location>
        <begin position="261"/>
        <end position="318"/>
    </location>
</feature>
<keyword evidence="2" id="KW-0067">ATP-binding</keyword>
<evidence type="ECO:0000256" key="1">
    <source>
        <dbReference type="ARBA" id="ARBA00022741"/>
    </source>
</evidence>
<dbReference type="STRING" id="338963.Pcar_0462"/>
<dbReference type="Proteomes" id="UP000002534">
    <property type="component" value="Chromosome"/>
</dbReference>
<dbReference type="KEGG" id="pca:Pcar_0462"/>
<dbReference type="GO" id="GO:0005524">
    <property type="term" value="F:ATP binding"/>
    <property type="evidence" value="ECO:0007669"/>
    <property type="project" value="UniProtKB-KW"/>
</dbReference>
<dbReference type="InterPro" id="IPR027417">
    <property type="entry name" value="P-loop_NTPase"/>
</dbReference>
<keyword evidence="7" id="KW-1185">Reference proteome</keyword>
<sequence length="343" mass="37826">MSHRSQDPSPTASRCAAESFRTRIQQVEAEIAKVIIGQDRMIEAIICTLLAQGHILLEGVPGLAKSLTVATFARTIGGDFKRIQFTPDKLPSDITGTTVFDQASGTFTFHQGPVFCNILLADEINRAAPKVQSALLEAMQEKRVSIDRDQYQLPELFMVLATMNPVEQLGTYPLSEAQLDRFIAKINLTYPPRAFEEQLLRKKSTDFEAIQKAVPCLLQPDEIIAMQHHVAQHVTVSPTVVAYILDICLRTRPESAEAPAAVRNYVSVGVSPRAGEHLIAYCKGYAFLRGRDYVTFEDVDVCASQVLGHRLILSDAAILEGLHADMLLQDIVSSVVPRTVNPD</sequence>
<dbReference type="InterPro" id="IPR041628">
    <property type="entry name" value="ChlI/MoxR_AAA_lid"/>
</dbReference>
<dbReference type="PIRSF" id="PIRSF002849">
    <property type="entry name" value="AAA_ATPase_chaperone_MoxR_prd"/>
    <property type="match status" value="1"/>
</dbReference>
<dbReference type="Pfam" id="PF07726">
    <property type="entry name" value="AAA_3"/>
    <property type="match status" value="1"/>
</dbReference>
<name>Q3A7C2_SYNC1</name>
<dbReference type="AlphaFoldDB" id="Q3A7C2"/>
<comment type="similarity">
    <text evidence="3">Belongs to the MoxR family.</text>
</comment>
<evidence type="ECO:0000259" key="5">
    <source>
        <dbReference type="Pfam" id="PF17863"/>
    </source>
</evidence>
<keyword evidence="1" id="KW-0547">Nucleotide-binding</keyword>
<dbReference type="GO" id="GO:0016887">
    <property type="term" value="F:ATP hydrolysis activity"/>
    <property type="evidence" value="ECO:0007669"/>
    <property type="project" value="InterPro"/>
</dbReference>
<dbReference type="FunFam" id="3.40.50.300:FF:000640">
    <property type="entry name" value="MoxR family ATPase"/>
    <property type="match status" value="1"/>
</dbReference>
<evidence type="ECO:0000313" key="7">
    <source>
        <dbReference type="Proteomes" id="UP000002534"/>
    </source>
</evidence>
<dbReference type="RefSeq" id="WP_011340145.1">
    <property type="nucleotide sequence ID" value="NC_007498.2"/>
</dbReference>
<dbReference type="Gene3D" id="3.40.50.300">
    <property type="entry name" value="P-loop containing nucleotide triphosphate hydrolases"/>
    <property type="match status" value="1"/>
</dbReference>